<protein>
    <recommendedName>
        <fullName evidence="10">Odorant receptor</fullName>
    </recommendedName>
</protein>
<dbReference type="OMA" id="TMFVQFG"/>
<evidence type="ECO:0000256" key="4">
    <source>
        <dbReference type="ARBA" id="ARBA00022692"/>
    </source>
</evidence>
<evidence type="ECO:0000313" key="12">
    <source>
        <dbReference type="RefSeq" id="XP_026494797.1"/>
    </source>
</evidence>
<dbReference type="AlphaFoldDB" id="A0A8B8IES0"/>
<dbReference type="PANTHER" id="PTHR21137">
    <property type="entry name" value="ODORANT RECEPTOR"/>
    <property type="match status" value="1"/>
</dbReference>
<feature type="transmembrane region" description="Helical" evidence="10">
    <location>
        <begin position="128"/>
        <end position="151"/>
    </location>
</feature>
<organism evidence="11 12">
    <name type="scientific">Vanessa tameamea</name>
    <name type="common">Kamehameha butterfly</name>
    <dbReference type="NCBI Taxonomy" id="334116"/>
    <lineage>
        <taxon>Eukaryota</taxon>
        <taxon>Metazoa</taxon>
        <taxon>Ecdysozoa</taxon>
        <taxon>Arthropoda</taxon>
        <taxon>Hexapoda</taxon>
        <taxon>Insecta</taxon>
        <taxon>Pterygota</taxon>
        <taxon>Neoptera</taxon>
        <taxon>Endopterygota</taxon>
        <taxon>Lepidoptera</taxon>
        <taxon>Glossata</taxon>
        <taxon>Ditrysia</taxon>
        <taxon>Papilionoidea</taxon>
        <taxon>Nymphalidae</taxon>
        <taxon>Nymphalinae</taxon>
        <taxon>Vanessa</taxon>
    </lineage>
</organism>
<keyword evidence="11" id="KW-1185">Reference proteome</keyword>
<evidence type="ECO:0000256" key="7">
    <source>
        <dbReference type="ARBA" id="ARBA00023136"/>
    </source>
</evidence>
<accession>A0A8B8IES0</accession>
<keyword evidence="2" id="KW-1003">Cell membrane</keyword>
<dbReference type="CTD" id="778494"/>
<evidence type="ECO:0000256" key="2">
    <source>
        <dbReference type="ARBA" id="ARBA00022475"/>
    </source>
</evidence>
<dbReference type="RefSeq" id="XP_026494797.1">
    <property type="nucleotide sequence ID" value="XM_026639012.2"/>
</dbReference>
<dbReference type="Proteomes" id="UP001652626">
    <property type="component" value="Chromosome 2"/>
</dbReference>
<evidence type="ECO:0000256" key="6">
    <source>
        <dbReference type="ARBA" id="ARBA00022989"/>
    </source>
</evidence>
<dbReference type="OrthoDB" id="7548151at2759"/>
<feature type="transmembrane region" description="Helical" evidence="10">
    <location>
        <begin position="69"/>
        <end position="88"/>
    </location>
</feature>
<keyword evidence="3 10" id="KW-0716">Sensory transduction</keyword>
<evidence type="ECO:0000256" key="9">
    <source>
        <dbReference type="ARBA" id="ARBA00023224"/>
    </source>
</evidence>
<dbReference type="InterPro" id="IPR004117">
    <property type="entry name" value="7tm6_olfct_rcpt"/>
</dbReference>
<evidence type="ECO:0000313" key="11">
    <source>
        <dbReference type="Proteomes" id="UP001652626"/>
    </source>
</evidence>
<dbReference type="GO" id="GO:0004984">
    <property type="term" value="F:olfactory receptor activity"/>
    <property type="evidence" value="ECO:0007669"/>
    <property type="project" value="InterPro"/>
</dbReference>
<keyword evidence="9 10" id="KW-0807">Transducer</keyword>
<evidence type="ECO:0000256" key="5">
    <source>
        <dbReference type="ARBA" id="ARBA00022725"/>
    </source>
</evidence>
<dbReference type="GO" id="GO:0007165">
    <property type="term" value="P:signal transduction"/>
    <property type="evidence" value="ECO:0007669"/>
    <property type="project" value="UniProtKB-KW"/>
</dbReference>
<feature type="transmembrane region" description="Helical" evidence="10">
    <location>
        <begin position="195"/>
        <end position="214"/>
    </location>
</feature>
<proteinExistence type="inferred from homology"/>
<comment type="similarity">
    <text evidence="10">Belongs to the insect chemoreceptor superfamily. Heteromeric odorant receptor channel (TC 1.A.69) family.</text>
</comment>
<name>A0A8B8IES0_VANTA</name>
<feature type="transmembrane region" description="Helical" evidence="10">
    <location>
        <begin position="261"/>
        <end position="286"/>
    </location>
</feature>
<dbReference type="GO" id="GO:0005886">
    <property type="term" value="C:plasma membrane"/>
    <property type="evidence" value="ECO:0007669"/>
    <property type="project" value="UniProtKB-SubCell"/>
</dbReference>
<sequence>MATSKLSDCFKINFIHLKFFGIWRGYNSSKYYKYYSILFLFINSFTYNSLLILNLLFTPRKIDLIIREVIFLFTEVAVAGKVFMILLMRKEIFDAFNILDCEAFKGEDEASRQIVESHVSKYKTYWKIYAIISNFAYSSQVFLPIFVYLIFNTKMELPICKYYFLDDHVIRNYFVFWFIYQSVGMYGHMQYNVNIDTLIAGFLMMAIAQFEALNNGLKNLKVVKNNTKNYQFRDAAEIVKLNQHLEHYQQILDYCSAIQNIIGITMFVQFGIASVIICVILCGLLLPSSIEAMIFMVSYLFAMLLQIFVPAWLGTQLSHESQELVFAAYCSEWIPRSERFKRSLNVLMERAKRNIILTGWRLFPLSLDTFTSILKNAYSFFTLIRNVQAREI</sequence>
<keyword evidence="4 10" id="KW-0812">Transmembrane</keyword>
<dbReference type="Pfam" id="PF02949">
    <property type="entry name" value="7tm_6"/>
    <property type="match status" value="1"/>
</dbReference>
<feature type="transmembrane region" description="Helical" evidence="10">
    <location>
        <begin position="34"/>
        <end position="57"/>
    </location>
</feature>
<keyword evidence="8 10" id="KW-0675">Receptor</keyword>
<dbReference type="PANTHER" id="PTHR21137:SF35">
    <property type="entry name" value="ODORANT RECEPTOR 19A-RELATED"/>
    <property type="match status" value="1"/>
</dbReference>
<evidence type="ECO:0000256" key="8">
    <source>
        <dbReference type="ARBA" id="ARBA00023170"/>
    </source>
</evidence>
<keyword evidence="6 10" id="KW-1133">Transmembrane helix</keyword>
<evidence type="ECO:0000256" key="1">
    <source>
        <dbReference type="ARBA" id="ARBA00004651"/>
    </source>
</evidence>
<feature type="transmembrane region" description="Helical" evidence="10">
    <location>
        <begin position="292"/>
        <end position="313"/>
    </location>
</feature>
<dbReference type="GO" id="GO:0005549">
    <property type="term" value="F:odorant binding"/>
    <property type="evidence" value="ECO:0007669"/>
    <property type="project" value="InterPro"/>
</dbReference>
<feature type="transmembrane region" description="Helical" evidence="10">
    <location>
        <begin position="172"/>
        <end position="189"/>
    </location>
</feature>
<evidence type="ECO:0000256" key="10">
    <source>
        <dbReference type="RuleBase" id="RU351113"/>
    </source>
</evidence>
<keyword evidence="7 10" id="KW-0472">Membrane</keyword>
<reference evidence="11" key="1">
    <citation type="submission" date="2025-05" db="UniProtKB">
        <authorList>
            <consortium name="RefSeq"/>
        </authorList>
    </citation>
    <scope>NUCLEOTIDE SEQUENCE [LARGE SCALE GENOMIC DNA]</scope>
</reference>
<keyword evidence="5 10" id="KW-0552">Olfaction</keyword>
<evidence type="ECO:0000256" key="3">
    <source>
        <dbReference type="ARBA" id="ARBA00022606"/>
    </source>
</evidence>
<reference evidence="12" key="2">
    <citation type="submission" date="2025-08" db="UniProtKB">
        <authorList>
            <consortium name="RefSeq"/>
        </authorList>
    </citation>
    <scope>IDENTIFICATION</scope>
    <source>
        <tissue evidence="12">Whole body</tissue>
    </source>
</reference>
<dbReference type="GeneID" id="113399775"/>
<gene>
    <name evidence="12" type="primary">LOC113399775</name>
</gene>
<comment type="subcellular location">
    <subcellularLocation>
        <location evidence="1 10">Cell membrane</location>
        <topology evidence="1 10">Multi-pass membrane protein</topology>
    </subcellularLocation>
</comment>